<proteinExistence type="predicted"/>
<protein>
    <submittedName>
        <fullName evidence="1">Uncharacterized protein</fullName>
    </submittedName>
</protein>
<sequence length="96" mass="11274">MLRQRPGPNPTVKRIAPVPQHKGYYSLIPRIFTTIEHIQALSSKRSKYNPTLRQIAARCYTQLIYSAPQRCHTNDNEQFNNNNLEAELYEELKMEK</sequence>
<organism evidence="1">
    <name type="scientific">Rhizophora mucronata</name>
    <name type="common">Asiatic mangrove</name>
    <dbReference type="NCBI Taxonomy" id="61149"/>
    <lineage>
        <taxon>Eukaryota</taxon>
        <taxon>Viridiplantae</taxon>
        <taxon>Streptophyta</taxon>
        <taxon>Embryophyta</taxon>
        <taxon>Tracheophyta</taxon>
        <taxon>Spermatophyta</taxon>
        <taxon>Magnoliopsida</taxon>
        <taxon>eudicotyledons</taxon>
        <taxon>Gunneridae</taxon>
        <taxon>Pentapetalae</taxon>
        <taxon>rosids</taxon>
        <taxon>fabids</taxon>
        <taxon>Malpighiales</taxon>
        <taxon>Rhizophoraceae</taxon>
        <taxon>Rhizophora</taxon>
    </lineage>
</organism>
<reference evidence="1" key="1">
    <citation type="submission" date="2018-02" db="EMBL/GenBank/DDBJ databases">
        <title>Rhizophora mucronata_Transcriptome.</title>
        <authorList>
            <person name="Meera S.P."/>
            <person name="Sreeshan A."/>
            <person name="Augustine A."/>
        </authorList>
    </citation>
    <scope>NUCLEOTIDE SEQUENCE</scope>
    <source>
        <tissue evidence="1">Leaf</tissue>
    </source>
</reference>
<name>A0A2P2PQJ4_RHIMU</name>
<dbReference type="AlphaFoldDB" id="A0A2P2PQJ4"/>
<evidence type="ECO:0000313" key="1">
    <source>
        <dbReference type="EMBL" id="MBX56869.1"/>
    </source>
</evidence>
<dbReference type="EMBL" id="GGEC01076385">
    <property type="protein sequence ID" value="MBX56869.1"/>
    <property type="molecule type" value="Transcribed_RNA"/>
</dbReference>
<accession>A0A2P2PQJ4</accession>